<comment type="caution">
    <text evidence="11">The sequence shown here is derived from an EMBL/GenBank/DDBJ whole genome shotgun (WGS) entry which is preliminary data.</text>
</comment>
<dbReference type="InterPro" id="IPR036291">
    <property type="entry name" value="NAD(P)-bd_dom_sf"/>
</dbReference>
<dbReference type="PATRIC" id="fig|476652.3.peg.4310"/>
<dbReference type="SUPFAM" id="SSF48179">
    <property type="entry name" value="6-phosphogluconate dehydrogenase C-terminal domain-like"/>
    <property type="match status" value="2"/>
</dbReference>
<keyword evidence="3" id="KW-0276">Fatty acid metabolism</keyword>
<evidence type="ECO:0000256" key="6">
    <source>
        <dbReference type="ARBA" id="ARBA00023027"/>
    </source>
</evidence>
<keyword evidence="5 11" id="KW-0560">Oxidoreductase</keyword>
<dbReference type="Gene3D" id="1.10.1040.50">
    <property type="match status" value="1"/>
</dbReference>
<dbReference type="EC" id="1.1.1.35" evidence="11"/>
<dbReference type="SUPFAM" id="SSF52096">
    <property type="entry name" value="ClpP/crotonase"/>
    <property type="match status" value="1"/>
</dbReference>
<evidence type="ECO:0000313" key="12">
    <source>
        <dbReference type="Proteomes" id="UP000036356"/>
    </source>
</evidence>
<evidence type="ECO:0000259" key="9">
    <source>
        <dbReference type="Pfam" id="PF00725"/>
    </source>
</evidence>
<evidence type="ECO:0000256" key="3">
    <source>
        <dbReference type="ARBA" id="ARBA00022832"/>
    </source>
</evidence>
<feature type="domain" description="3-hydroxyacyl-CoA dehydrogenase C-terminal" evidence="9">
    <location>
        <begin position="206"/>
        <end position="303"/>
    </location>
</feature>
<reference evidence="11 12" key="1">
    <citation type="submission" date="2015-06" db="EMBL/GenBank/DDBJ databases">
        <title>Draft genome of the moderately acidophilic sulfate reducer Candidatus Desulfosporosinus acididurans strain M1.</title>
        <authorList>
            <person name="Poehlein A."/>
            <person name="Petzsch P."/>
            <person name="Johnson B.D."/>
            <person name="Schloemann M."/>
            <person name="Daniel R."/>
            <person name="Muehling M."/>
        </authorList>
    </citation>
    <scope>NUCLEOTIDE SEQUENCE [LARGE SCALE GENOMIC DNA]</scope>
    <source>
        <strain evidence="11 12">M1</strain>
    </source>
</reference>
<dbReference type="InterPro" id="IPR006108">
    <property type="entry name" value="3HC_DH_C"/>
</dbReference>
<dbReference type="Gene3D" id="3.90.226.10">
    <property type="entry name" value="2-enoyl-CoA Hydratase, Chain A, domain 1"/>
    <property type="match status" value="1"/>
</dbReference>
<dbReference type="PANTHER" id="PTHR48075">
    <property type="entry name" value="3-HYDROXYACYL-COA DEHYDROGENASE FAMILY PROTEIN"/>
    <property type="match status" value="1"/>
</dbReference>
<organism evidence="11 12">
    <name type="scientific">Desulfosporosinus acididurans</name>
    <dbReference type="NCBI Taxonomy" id="476652"/>
    <lineage>
        <taxon>Bacteria</taxon>
        <taxon>Bacillati</taxon>
        <taxon>Bacillota</taxon>
        <taxon>Clostridia</taxon>
        <taxon>Eubacteriales</taxon>
        <taxon>Desulfitobacteriaceae</taxon>
        <taxon>Desulfosporosinus</taxon>
    </lineage>
</organism>
<comment type="pathway">
    <text evidence="1">Lipid metabolism; fatty acid beta-oxidation.</text>
</comment>
<dbReference type="GO" id="GO:0003857">
    <property type="term" value="F:(3S)-3-hydroxyacyl-CoA dehydrogenase (NAD+) activity"/>
    <property type="evidence" value="ECO:0007669"/>
    <property type="project" value="UniProtKB-EC"/>
</dbReference>
<dbReference type="InterPro" id="IPR006176">
    <property type="entry name" value="3-OHacyl-CoA_DH_NAD-bd"/>
</dbReference>
<gene>
    <name evidence="11" type="primary">fadN</name>
    <name evidence="11" type="ORF">DEAC_c40670</name>
</gene>
<dbReference type="Proteomes" id="UP000036356">
    <property type="component" value="Unassembled WGS sequence"/>
</dbReference>
<dbReference type="InterPro" id="IPR029045">
    <property type="entry name" value="ClpP/crotonase-like_dom_sf"/>
</dbReference>
<dbReference type="PANTHER" id="PTHR48075:SF7">
    <property type="entry name" value="3-HYDROXYACYL-COA DEHYDROGENASE-RELATED"/>
    <property type="match status" value="1"/>
</dbReference>
<evidence type="ECO:0000313" key="11">
    <source>
        <dbReference type="EMBL" id="KLU64073.1"/>
    </source>
</evidence>
<dbReference type="SUPFAM" id="SSF51735">
    <property type="entry name" value="NAD(P)-binding Rossmann-fold domains"/>
    <property type="match status" value="1"/>
</dbReference>
<proteinExistence type="inferred from homology"/>
<accession>A0A0J1FM94</accession>
<dbReference type="Pfam" id="PF02737">
    <property type="entry name" value="3HCDH_N"/>
    <property type="match status" value="1"/>
</dbReference>
<keyword evidence="6" id="KW-0520">NAD</keyword>
<dbReference type="GO" id="GO:0070403">
    <property type="term" value="F:NAD+ binding"/>
    <property type="evidence" value="ECO:0007669"/>
    <property type="project" value="InterPro"/>
</dbReference>
<keyword evidence="12" id="KW-1185">Reference proteome</keyword>
<dbReference type="Gene3D" id="3.40.50.720">
    <property type="entry name" value="NAD(P)-binding Rossmann-like Domain"/>
    <property type="match status" value="1"/>
</dbReference>
<dbReference type="STRING" id="476652.DEAC_c40670"/>
<dbReference type="EMBL" id="LDZY01000018">
    <property type="protein sequence ID" value="KLU64073.1"/>
    <property type="molecule type" value="Genomic_DNA"/>
</dbReference>
<dbReference type="RefSeq" id="WP_047811830.1">
    <property type="nucleotide sequence ID" value="NZ_LDZY01000018.1"/>
</dbReference>
<feature type="domain" description="3-hydroxyacyl-CoA dehydrogenase NAD binding" evidence="10">
    <location>
        <begin position="5"/>
        <end position="203"/>
    </location>
</feature>
<keyword evidence="4" id="KW-0442">Lipid degradation</keyword>
<name>A0A0J1FM94_9FIRM</name>
<dbReference type="Pfam" id="PF00725">
    <property type="entry name" value="3HCDH"/>
    <property type="match status" value="1"/>
</dbReference>
<dbReference type="UniPathway" id="UPA00659"/>
<evidence type="ECO:0000256" key="1">
    <source>
        <dbReference type="ARBA" id="ARBA00005005"/>
    </source>
</evidence>
<evidence type="ECO:0000256" key="8">
    <source>
        <dbReference type="ARBA" id="ARBA00049556"/>
    </source>
</evidence>
<dbReference type="Pfam" id="PF00378">
    <property type="entry name" value="ECH_1"/>
    <property type="match status" value="1"/>
</dbReference>
<keyword evidence="7" id="KW-0443">Lipid metabolism</keyword>
<evidence type="ECO:0000256" key="7">
    <source>
        <dbReference type="ARBA" id="ARBA00023098"/>
    </source>
</evidence>
<dbReference type="AlphaFoldDB" id="A0A0J1FM94"/>
<dbReference type="GO" id="GO:0006635">
    <property type="term" value="P:fatty acid beta-oxidation"/>
    <property type="evidence" value="ECO:0007669"/>
    <property type="project" value="UniProtKB-UniPathway"/>
</dbReference>
<evidence type="ECO:0000256" key="4">
    <source>
        <dbReference type="ARBA" id="ARBA00022963"/>
    </source>
</evidence>
<dbReference type="CDD" id="cd06558">
    <property type="entry name" value="crotonase-like"/>
    <property type="match status" value="1"/>
</dbReference>
<evidence type="ECO:0000259" key="10">
    <source>
        <dbReference type="Pfam" id="PF02737"/>
    </source>
</evidence>
<protein>
    <submittedName>
        <fullName evidence="11">Putative 3-hydroxyacyl-CoA dehydrogenase</fullName>
        <ecNumber evidence="11">1.1.1.35</ecNumber>
    </submittedName>
</protein>
<dbReference type="InterPro" id="IPR001753">
    <property type="entry name" value="Enoyl-CoA_hydra/iso"/>
</dbReference>
<comment type="catalytic activity">
    <reaction evidence="8">
        <text>a (3S)-3-hydroxyacyl-CoA + NAD(+) = a 3-oxoacyl-CoA + NADH + H(+)</text>
        <dbReference type="Rhea" id="RHEA:22432"/>
        <dbReference type="ChEBI" id="CHEBI:15378"/>
        <dbReference type="ChEBI" id="CHEBI:57318"/>
        <dbReference type="ChEBI" id="CHEBI:57540"/>
        <dbReference type="ChEBI" id="CHEBI:57945"/>
        <dbReference type="ChEBI" id="CHEBI:90726"/>
        <dbReference type="EC" id="1.1.1.35"/>
    </reaction>
</comment>
<comment type="similarity">
    <text evidence="2">Belongs to the 3-hydroxyacyl-CoA dehydrogenase family.</text>
</comment>
<sequence length="795" mass="87115">MQIYKVAVIGSGVMGSTIAAHLANAGIPSLLLDIVPSKLSAKEEAAGLTLEDKKVRNSIAEQNKAKLLKMNPAPLLVPEFAERIEVGNISDDLGRLSEVDWVIEVVVERLDVKKDLFKKIAAVARPGTIVTSNTSGISLKDMVEGLPESFTRYFCGTHFFNPPRYMKLLEIIPGPNTEPLVIAYMKEFGERVLGKGVVMCKDTPNFIANRIGAIGSPVLLKEMLRLGLTVEEVDALTGPVMGRPKSASFRLIDLVGLDIFIHSNNNVANGVPEEKADFVLPEFVFTMQKNGWLGDKTKQGFYKKSRGPQGNVIEVLDIKTMTYGPPKKVSFPCLDKAKAARNLREKLRTLVSGDDVGSEFAWNVLKPTLLYAANLVKDIAEDITGIDEGMRWGYNWEMGPFELWDALGVKATADRIVAEGSKLPAIVEELLSKGYESFYGKTEAGETTYYDNGVYRQKVVSSYSFSLKQAYKTGKVIMGNAGASLIDLNDGVACLEFHSPNNSITTDVVEMIYKSLEEVEKNYAGMVIGNQGKNFCVGANLMDILREAEKGNWSDLDQGIRQLQNATMALKYAKKPVVAAPFGMTLGGGAEICLHSHALQASSETYIGLVEVGVGLIPAGGGTKEMAVRAMEGVLPGVQTIPDYFFAKRFEVIAMAQVSTSAEKARQLGFLRDHDRYSMNPEHILMDAKARVIDLALNFRPNLPTKVKIAGAGVRGTLELAMYGMLEGRYISEYDRHLGNKLAYAITGGDRPAGMLVDEQYLLDLEREAFLSLLGEAKTLDRIRHMLTKGKPLRN</sequence>
<evidence type="ECO:0000256" key="5">
    <source>
        <dbReference type="ARBA" id="ARBA00023002"/>
    </source>
</evidence>
<evidence type="ECO:0000256" key="2">
    <source>
        <dbReference type="ARBA" id="ARBA00009463"/>
    </source>
</evidence>
<dbReference type="InterPro" id="IPR008927">
    <property type="entry name" value="6-PGluconate_DH-like_C_sf"/>
</dbReference>